<accession>A0A3M4TP39</accession>
<reference evidence="1 2" key="1">
    <citation type="submission" date="2018-08" db="EMBL/GenBank/DDBJ databases">
        <title>Recombination of ecologically and evolutionarily significant loci maintains genetic cohesion in the Pseudomonas syringae species complex.</title>
        <authorList>
            <person name="Dillon M."/>
            <person name="Thakur S."/>
            <person name="Almeida R.N.D."/>
            <person name="Weir B.S."/>
            <person name="Guttman D.S."/>
        </authorList>
    </citation>
    <scope>NUCLEOTIDE SEQUENCE [LARGE SCALE GENOMIC DNA]</scope>
    <source>
        <strain evidence="1 2">ICMP 9829</strain>
    </source>
</reference>
<evidence type="ECO:0000313" key="2">
    <source>
        <dbReference type="Proteomes" id="UP000274212"/>
    </source>
</evidence>
<dbReference type="EMBL" id="RBTT01000139">
    <property type="protein sequence ID" value="RMU09325.1"/>
    <property type="molecule type" value="Genomic_DNA"/>
</dbReference>
<dbReference type="AlphaFoldDB" id="A0A3M4TP39"/>
<gene>
    <name evidence="1" type="ORF">ALP36_102061</name>
</gene>
<organism evidence="1 2">
    <name type="scientific">Pseudomonas syringae pv. coriandricola</name>
    <dbReference type="NCBI Taxonomy" id="264453"/>
    <lineage>
        <taxon>Bacteria</taxon>
        <taxon>Pseudomonadati</taxon>
        <taxon>Pseudomonadota</taxon>
        <taxon>Gammaproteobacteria</taxon>
        <taxon>Pseudomonadales</taxon>
        <taxon>Pseudomonadaceae</taxon>
        <taxon>Pseudomonas</taxon>
    </lineage>
</organism>
<evidence type="ECO:0000313" key="1">
    <source>
        <dbReference type="EMBL" id="RMU09325.1"/>
    </source>
</evidence>
<proteinExistence type="predicted"/>
<dbReference type="Proteomes" id="UP000274212">
    <property type="component" value="Unassembled WGS sequence"/>
</dbReference>
<protein>
    <submittedName>
        <fullName evidence="1">Uncharacterized protein</fullName>
    </submittedName>
</protein>
<sequence length="257" mass="28659">MRPEGHYQKEIDTMNMINNTDTLLPIVIEGHTFKPNAEGLWSITEIHQTLDLPESKRPGQWDNEVSNRLLSCGNFHKVDKVGSFADELGTIAYAMWVSTDFYLMVARAFVAVRNHAVRELRHKDALLDANMPKASTLDMKARGAGLTWTEACRVAGIQQPRLALEALVSVKVFVYPVDNFGTREGAPRPPKSGFDSGAFVRASSDFGSREGWRVKTAGLDWLRSKAEKINLTVAETKAAKARAQSKDKTDRWGRIAK</sequence>
<name>A0A3M4TP39_9PSED</name>
<comment type="caution">
    <text evidence="1">The sequence shown here is derived from an EMBL/GenBank/DDBJ whole genome shotgun (WGS) entry which is preliminary data.</text>
</comment>